<keyword evidence="2" id="KW-1185">Reference proteome</keyword>
<reference evidence="1" key="1">
    <citation type="submission" date="2023-04" db="EMBL/GenBank/DDBJ databases">
        <title>Draft Genome sequencing of Naganishia species isolated from polar environments using Oxford Nanopore Technology.</title>
        <authorList>
            <person name="Leo P."/>
            <person name="Venkateswaran K."/>
        </authorList>
    </citation>
    <scope>NUCLEOTIDE SEQUENCE</scope>
    <source>
        <strain evidence="1">MNA-CCFEE 5425</strain>
    </source>
</reference>
<evidence type="ECO:0000313" key="1">
    <source>
        <dbReference type="EMBL" id="KAJ9116290.1"/>
    </source>
</evidence>
<dbReference type="EMBL" id="JASBWU010000014">
    <property type="protein sequence ID" value="KAJ9116290.1"/>
    <property type="molecule type" value="Genomic_DNA"/>
</dbReference>
<organism evidence="1 2">
    <name type="scientific">Naganishia vaughanmartiniae</name>
    <dbReference type="NCBI Taxonomy" id="1424756"/>
    <lineage>
        <taxon>Eukaryota</taxon>
        <taxon>Fungi</taxon>
        <taxon>Dikarya</taxon>
        <taxon>Basidiomycota</taxon>
        <taxon>Agaricomycotina</taxon>
        <taxon>Tremellomycetes</taxon>
        <taxon>Filobasidiales</taxon>
        <taxon>Filobasidiaceae</taxon>
        <taxon>Naganishia</taxon>
    </lineage>
</organism>
<dbReference type="Proteomes" id="UP001243375">
    <property type="component" value="Unassembled WGS sequence"/>
</dbReference>
<sequence>MIPTISARRRLLAAVSGQRHQRLAAATCLKWTVQGRSSSSAAASATVTQQQQQQQHLTRLPPQARISSGGTSILAEKLGKVYDILEAEVGGEEEWSRRVEDALRRLREAEGSKARVAVYSDPPQPSLIGAGNVVTSLLLDPFAEDEPTRLAIAQRHSEPHAGAEYVIRYAEKTVREIDSLACNSPWLRDANVDLVEIVSQNTQTALSSLLASDIILLILDPIRLLETPRLSTLVPELETKRGVYFVVDGEIPGSALTSATEDRVGEARTRVEQRLKEQLSRMWKRRENGNDSEWPKPLFMHSERGISAIHALRQVISLSQSAADAANANAPGSIVTVSQSAEEVRSRAFREFQERYVASNLGDVSQFLIADIRRLAAGTTVTAPGTSTTDLAGSIESQTATHVLRRSLHYIDSVLTALTAQSLHVKREATALRESAEDEERDILLLASTTWRRSLQEEMQKTRDAVARVLKARFGGWRVLTGRAERVEEEVGGQVVAHWGYALTQQLAFDTGRLEQIHRSLSQKTDILLRSFAAPHSSSTSTTTPFFSPVLINSLSQLEQTHQITPAALTSPIHARRTQLLSFVVPVLQKRAYATAYTAWSLVFASTSLSWTACVPLELLDPASSLGVGLLGSMAAFRWAVGAWQKAQTKFWADWERVEAGLEHDLGRDLSEVVQGRVVAKALAGAEGLEALVKKRMARVDDVDRKVQIVREDL</sequence>
<name>A0ACC2WWY2_9TREE</name>
<proteinExistence type="predicted"/>
<evidence type="ECO:0000313" key="2">
    <source>
        <dbReference type="Proteomes" id="UP001243375"/>
    </source>
</evidence>
<protein>
    <submittedName>
        <fullName evidence="1">Uncharacterized protein</fullName>
    </submittedName>
</protein>
<accession>A0ACC2WWY2</accession>
<comment type="caution">
    <text evidence="1">The sequence shown here is derived from an EMBL/GenBank/DDBJ whole genome shotgun (WGS) entry which is preliminary data.</text>
</comment>
<gene>
    <name evidence="1" type="ORF">QFC22_004730</name>
</gene>